<feature type="transmembrane region" description="Helical" evidence="1">
    <location>
        <begin position="28"/>
        <end position="50"/>
    </location>
</feature>
<accession>A0A0A0QY03</accession>
<keyword evidence="1" id="KW-0472">Membrane</keyword>
<sequence length="97" mass="10727">MKLSLAVLLLSMMIMCSSSLIVNSSRCISSLMILEGMTLMMLVSMLYFLNMTASMQLIVLLLCVAVMEATIGFMILINIVRISSNDMILFMSCTSKL</sequence>
<protein>
    <submittedName>
        <fullName evidence="3">NADH dehydrogenase subunit 4L</fullName>
    </submittedName>
</protein>
<keyword evidence="3" id="KW-0496">Mitochondrion</keyword>
<dbReference type="AlphaFoldDB" id="A0A0A0QY03"/>
<feature type="transmembrane region" description="Helical" evidence="1">
    <location>
        <begin position="57"/>
        <end position="80"/>
    </location>
</feature>
<dbReference type="CTD" id="4539"/>
<dbReference type="Gene3D" id="1.10.287.3510">
    <property type="match status" value="1"/>
</dbReference>
<name>A0A0A0QY03_9EUPU</name>
<gene>
    <name evidence="3" type="primary">ND4L</name>
</gene>
<reference evidence="3" key="1">
    <citation type="submission" date="2014-08" db="EMBL/GenBank/DDBJ databases">
        <title>The complete mitochondrial genome of the land snail Cerion incanum (styllomatophora: mollusca) and phylogenetic recontructions within eupulmonata.</title>
        <authorList>
            <person name="Gonzalez V.L."/>
            <person name="Kayal E."/>
            <person name="Shrestha Y."/>
            <person name="Halloran M."/>
            <person name="Harasewych M.G."/>
        </authorList>
    </citation>
    <scope>NUCLEOTIDE SEQUENCE</scope>
</reference>
<dbReference type="GeneID" id="22163184"/>
<keyword evidence="2" id="KW-0732">Signal</keyword>
<dbReference type="EMBL" id="KM365085">
    <property type="protein sequence ID" value="AIU94465.1"/>
    <property type="molecule type" value="Genomic_DNA"/>
</dbReference>
<geneLocation type="mitochondrion" evidence="3"/>
<feature type="chain" id="PRO_5001968825" evidence="2">
    <location>
        <begin position="20"/>
        <end position="97"/>
    </location>
</feature>
<dbReference type="RefSeq" id="YP_009108303.1">
    <property type="nucleotide sequence ID" value="NC_025645.1"/>
</dbReference>
<keyword evidence="1" id="KW-0812">Transmembrane</keyword>
<evidence type="ECO:0000313" key="3">
    <source>
        <dbReference type="EMBL" id="AIU94465.1"/>
    </source>
</evidence>
<organism evidence="3">
    <name type="scientific">Cerion incanum</name>
    <dbReference type="NCBI Taxonomy" id="145432"/>
    <lineage>
        <taxon>Eukaryota</taxon>
        <taxon>Metazoa</taxon>
        <taxon>Spiralia</taxon>
        <taxon>Lophotrochozoa</taxon>
        <taxon>Mollusca</taxon>
        <taxon>Gastropoda</taxon>
        <taxon>Heterobranchia</taxon>
        <taxon>Euthyneura</taxon>
        <taxon>Panpulmonata</taxon>
        <taxon>Eupulmonata</taxon>
        <taxon>Stylommatophora</taxon>
        <taxon>Helicina</taxon>
        <taxon>Urocoptoidea</taxon>
        <taxon>Cerionidae</taxon>
        <taxon>Cerion</taxon>
    </lineage>
</organism>
<evidence type="ECO:0000256" key="1">
    <source>
        <dbReference type="SAM" id="Phobius"/>
    </source>
</evidence>
<proteinExistence type="predicted"/>
<feature type="signal peptide" evidence="2">
    <location>
        <begin position="1"/>
        <end position="19"/>
    </location>
</feature>
<evidence type="ECO:0000256" key="2">
    <source>
        <dbReference type="SAM" id="SignalP"/>
    </source>
</evidence>
<keyword evidence="1" id="KW-1133">Transmembrane helix</keyword>